<name>A0A3N0EL22_SINP1</name>
<keyword evidence="2" id="KW-1185">Reference proteome</keyword>
<accession>A0A3N0EL22</accession>
<organism evidence="1 2">
    <name type="scientific">Sinomicrobium pectinilyticum</name>
    <dbReference type="NCBI Taxonomy" id="1084421"/>
    <lineage>
        <taxon>Bacteria</taxon>
        <taxon>Pseudomonadati</taxon>
        <taxon>Bacteroidota</taxon>
        <taxon>Flavobacteriia</taxon>
        <taxon>Flavobacteriales</taxon>
        <taxon>Flavobacteriaceae</taxon>
        <taxon>Sinomicrobium</taxon>
    </lineage>
</organism>
<gene>
    <name evidence="1" type="ORF">ED312_08580</name>
</gene>
<evidence type="ECO:0008006" key="3">
    <source>
        <dbReference type="Google" id="ProtNLM"/>
    </source>
</evidence>
<dbReference type="PROSITE" id="PS51257">
    <property type="entry name" value="PROKAR_LIPOPROTEIN"/>
    <property type="match status" value="1"/>
</dbReference>
<proteinExistence type="predicted"/>
<sequence length="140" mass="16667">MYKRHIIILLFCSFFSSCTSFNPLKKGTFSLYEDDQLICTIYRLENFQIEKCQKDNPLYAKIQWQSRNSFIMEGIEKEKKGVDTLKFLVSFKEIEQNKYLLKSIPVNSDIKYEYKAVLVKTSSTIKRQYLDTLVYLNKTR</sequence>
<dbReference type="OrthoDB" id="1437516at2"/>
<dbReference type="EMBL" id="RJTM01000059">
    <property type="protein sequence ID" value="RNL88494.1"/>
    <property type="molecule type" value="Genomic_DNA"/>
</dbReference>
<dbReference type="Proteomes" id="UP000267469">
    <property type="component" value="Unassembled WGS sequence"/>
</dbReference>
<reference evidence="1 2" key="1">
    <citation type="submission" date="2018-10" db="EMBL/GenBank/DDBJ databases">
        <title>Sinomicrobium pectinilyticum sp. nov., a pectinase-producing bacterium isolated from alkaline and saline soil, and emended description of the genus Sinomicrobium.</title>
        <authorList>
            <person name="Cheng B."/>
            <person name="Li C."/>
            <person name="Lai Q."/>
            <person name="Du M."/>
            <person name="Shao Z."/>
            <person name="Xu P."/>
            <person name="Yang C."/>
        </authorList>
    </citation>
    <scope>NUCLEOTIDE SEQUENCE [LARGE SCALE GENOMIC DNA]</scope>
    <source>
        <strain evidence="1 2">5DNS001</strain>
    </source>
</reference>
<dbReference type="RefSeq" id="WP_123215592.1">
    <property type="nucleotide sequence ID" value="NZ_RJTM01000059.1"/>
</dbReference>
<protein>
    <recommendedName>
        <fullName evidence="3">Lipoprotein</fullName>
    </recommendedName>
</protein>
<comment type="caution">
    <text evidence="1">The sequence shown here is derived from an EMBL/GenBank/DDBJ whole genome shotgun (WGS) entry which is preliminary data.</text>
</comment>
<evidence type="ECO:0000313" key="2">
    <source>
        <dbReference type="Proteomes" id="UP000267469"/>
    </source>
</evidence>
<dbReference type="AlphaFoldDB" id="A0A3N0EL22"/>
<evidence type="ECO:0000313" key="1">
    <source>
        <dbReference type="EMBL" id="RNL88494.1"/>
    </source>
</evidence>